<accession>A0A9P5UFB5</accession>
<dbReference type="AlphaFoldDB" id="A0A9P5UFB5"/>
<protein>
    <submittedName>
        <fullName evidence="2">Uncharacterized protein</fullName>
    </submittedName>
</protein>
<feature type="transmembrane region" description="Helical" evidence="1">
    <location>
        <begin position="204"/>
        <end position="224"/>
    </location>
</feature>
<organism evidence="2 3">
    <name type="scientific">Rhodocollybia butyracea</name>
    <dbReference type="NCBI Taxonomy" id="206335"/>
    <lineage>
        <taxon>Eukaryota</taxon>
        <taxon>Fungi</taxon>
        <taxon>Dikarya</taxon>
        <taxon>Basidiomycota</taxon>
        <taxon>Agaricomycotina</taxon>
        <taxon>Agaricomycetes</taxon>
        <taxon>Agaricomycetidae</taxon>
        <taxon>Agaricales</taxon>
        <taxon>Marasmiineae</taxon>
        <taxon>Omphalotaceae</taxon>
        <taxon>Rhodocollybia</taxon>
    </lineage>
</organism>
<sequence length="260" mass="29203">GAYVATFIRHVRILVLRRRKLPPQTFIYLSAAISLLFVAATVTIVTDLIFATHIFKNRTEPIDFSGYGKKRAINDVCGFFAIMVSDAFLIYRSYILYNSRLRAVALPLSVFVVECGMSVSYVSSSIKSLEGMGIWSIISTLTQKNDMDPWTEHPQKRTLAEIIFVCISFVINVMCTSLIIACLWRSHRRLLVVVVPNTQSPPSAYVQVGAIIINSAAINLVWWVSGVVTSTISSLVYELFTCLVSLDVKLSYYNLTEVYY</sequence>
<proteinExistence type="predicted"/>
<dbReference type="EMBL" id="JADNRY010000004">
    <property type="protein sequence ID" value="KAF9077101.1"/>
    <property type="molecule type" value="Genomic_DNA"/>
</dbReference>
<keyword evidence="3" id="KW-1185">Reference proteome</keyword>
<feature type="transmembrane region" description="Helical" evidence="1">
    <location>
        <begin position="26"/>
        <end position="52"/>
    </location>
</feature>
<keyword evidence="1" id="KW-0472">Membrane</keyword>
<gene>
    <name evidence="2" type="ORF">BDP27DRAFT_1209275</name>
</gene>
<dbReference type="OrthoDB" id="2751465at2759"/>
<feature type="transmembrane region" description="Helical" evidence="1">
    <location>
        <begin position="72"/>
        <end position="91"/>
    </location>
</feature>
<comment type="caution">
    <text evidence="2">The sequence shown here is derived from an EMBL/GenBank/DDBJ whole genome shotgun (WGS) entry which is preliminary data.</text>
</comment>
<evidence type="ECO:0000313" key="2">
    <source>
        <dbReference type="EMBL" id="KAF9077101.1"/>
    </source>
</evidence>
<evidence type="ECO:0000256" key="1">
    <source>
        <dbReference type="SAM" id="Phobius"/>
    </source>
</evidence>
<keyword evidence="1" id="KW-0812">Transmembrane</keyword>
<feature type="transmembrane region" description="Helical" evidence="1">
    <location>
        <begin position="162"/>
        <end position="184"/>
    </location>
</feature>
<feature type="non-terminal residue" evidence="2">
    <location>
        <position position="1"/>
    </location>
</feature>
<dbReference type="Proteomes" id="UP000772434">
    <property type="component" value="Unassembled WGS sequence"/>
</dbReference>
<name>A0A9P5UFB5_9AGAR</name>
<keyword evidence="1" id="KW-1133">Transmembrane helix</keyword>
<evidence type="ECO:0000313" key="3">
    <source>
        <dbReference type="Proteomes" id="UP000772434"/>
    </source>
</evidence>
<reference evidence="2" key="1">
    <citation type="submission" date="2020-11" db="EMBL/GenBank/DDBJ databases">
        <authorList>
            <consortium name="DOE Joint Genome Institute"/>
            <person name="Ahrendt S."/>
            <person name="Riley R."/>
            <person name="Andreopoulos W."/>
            <person name="Labutti K."/>
            <person name="Pangilinan J."/>
            <person name="Ruiz-Duenas F.J."/>
            <person name="Barrasa J.M."/>
            <person name="Sanchez-Garcia M."/>
            <person name="Camarero S."/>
            <person name="Miyauchi S."/>
            <person name="Serrano A."/>
            <person name="Linde D."/>
            <person name="Babiker R."/>
            <person name="Drula E."/>
            <person name="Ayuso-Fernandez I."/>
            <person name="Pacheco R."/>
            <person name="Padilla G."/>
            <person name="Ferreira P."/>
            <person name="Barriuso J."/>
            <person name="Kellner H."/>
            <person name="Castanera R."/>
            <person name="Alfaro M."/>
            <person name="Ramirez L."/>
            <person name="Pisabarro A.G."/>
            <person name="Kuo A."/>
            <person name="Tritt A."/>
            <person name="Lipzen A."/>
            <person name="He G."/>
            <person name="Yan M."/>
            <person name="Ng V."/>
            <person name="Cullen D."/>
            <person name="Martin F."/>
            <person name="Rosso M.-N."/>
            <person name="Henrissat B."/>
            <person name="Hibbett D."/>
            <person name="Martinez A.T."/>
            <person name="Grigoriev I.V."/>
        </authorList>
    </citation>
    <scope>NUCLEOTIDE SEQUENCE</scope>
    <source>
        <strain evidence="2">AH 40177</strain>
    </source>
</reference>